<dbReference type="EMBL" id="CM056819">
    <property type="protein sequence ID" value="KAJ8624120.1"/>
    <property type="molecule type" value="Genomic_DNA"/>
</dbReference>
<reference evidence="1 2" key="1">
    <citation type="journal article" date="2022" name="Hortic Res">
        <title>A haplotype resolved chromosomal level avocado genome allows analysis of novel avocado genes.</title>
        <authorList>
            <person name="Nath O."/>
            <person name="Fletcher S.J."/>
            <person name="Hayward A."/>
            <person name="Shaw L.M."/>
            <person name="Masouleh A.K."/>
            <person name="Furtado A."/>
            <person name="Henry R.J."/>
            <person name="Mitter N."/>
        </authorList>
    </citation>
    <scope>NUCLEOTIDE SEQUENCE [LARGE SCALE GENOMIC DNA]</scope>
    <source>
        <strain evidence="2">cv. Hass</strain>
    </source>
</reference>
<sequence length="145" mass="16314">MMGSKAVPKLETTPSFSLYERGEDEQYDNDYENVCNEEKFGFPASDTSVKGSGIGRFRSFCNILNGAVYGHSLWENPSAMYTATRLGIGGTAAYTQENKTEDEQMEKHLEKPAKENPCNSLILKNYAQYLFEVTNIKEGQQKKCN</sequence>
<comment type="caution">
    <text evidence="1">The sequence shown here is derived from an EMBL/GenBank/DDBJ whole genome shotgun (WGS) entry which is preliminary data.</text>
</comment>
<organism evidence="1 2">
    <name type="scientific">Persea americana</name>
    <name type="common">Avocado</name>
    <dbReference type="NCBI Taxonomy" id="3435"/>
    <lineage>
        <taxon>Eukaryota</taxon>
        <taxon>Viridiplantae</taxon>
        <taxon>Streptophyta</taxon>
        <taxon>Embryophyta</taxon>
        <taxon>Tracheophyta</taxon>
        <taxon>Spermatophyta</taxon>
        <taxon>Magnoliopsida</taxon>
        <taxon>Magnoliidae</taxon>
        <taxon>Laurales</taxon>
        <taxon>Lauraceae</taxon>
        <taxon>Persea</taxon>
    </lineage>
</organism>
<evidence type="ECO:0000313" key="2">
    <source>
        <dbReference type="Proteomes" id="UP001234297"/>
    </source>
</evidence>
<keyword evidence="2" id="KW-1185">Reference proteome</keyword>
<accession>A0ACC2KSG5</accession>
<protein>
    <submittedName>
        <fullName evidence="1">Uncharacterized protein</fullName>
    </submittedName>
</protein>
<gene>
    <name evidence="1" type="ORF">MRB53_032650</name>
</gene>
<evidence type="ECO:0000313" key="1">
    <source>
        <dbReference type="EMBL" id="KAJ8624120.1"/>
    </source>
</evidence>
<proteinExistence type="predicted"/>
<dbReference type="Proteomes" id="UP001234297">
    <property type="component" value="Chromosome 11"/>
</dbReference>
<name>A0ACC2KSG5_PERAE</name>